<evidence type="ECO:0000256" key="1">
    <source>
        <dbReference type="SAM" id="MobiDB-lite"/>
    </source>
</evidence>
<gene>
    <name evidence="2" type="ORF">WOLCODRAFT_167875</name>
</gene>
<dbReference type="EMBL" id="KB467976">
    <property type="protein sequence ID" value="PCH39288.1"/>
    <property type="molecule type" value="Genomic_DNA"/>
</dbReference>
<feature type="compositionally biased region" description="Low complexity" evidence="1">
    <location>
        <begin position="178"/>
        <end position="190"/>
    </location>
</feature>
<feature type="region of interest" description="Disordered" evidence="1">
    <location>
        <begin position="155"/>
        <end position="224"/>
    </location>
</feature>
<organism evidence="2 3">
    <name type="scientific">Wolfiporia cocos (strain MD-104)</name>
    <name type="common">Brown rot fungus</name>
    <dbReference type="NCBI Taxonomy" id="742152"/>
    <lineage>
        <taxon>Eukaryota</taxon>
        <taxon>Fungi</taxon>
        <taxon>Dikarya</taxon>
        <taxon>Basidiomycota</taxon>
        <taxon>Agaricomycotina</taxon>
        <taxon>Agaricomycetes</taxon>
        <taxon>Polyporales</taxon>
        <taxon>Phaeolaceae</taxon>
        <taxon>Wolfiporia</taxon>
    </lineage>
</organism>
<evidence type="ECO:0000313" key="3">
    <source>
        <dbReference type="Proteomes" id="UP000218811"/>
    </source>
</evidence>
<feature type="compositionally biased region" description="Basic and acidic residues" evidence="1">
    <location>
        <begin position="324"/>
        <end position="340"/>
    </location>
</feature>
<feature type="compositionally biased region" description="Low complexity" evidence="1">
    <location>
        <begin position="31"/>
        <end position="45"/>
    </location>
</feature>
<name>A0A2H3JNH8_WOLCO</name>
<evidence type="ECO:0000313" key="2">
    <source>
        <dbReference type="EMBL" id="PCH39288.1"/>
    </source>
</evidence>
<proteinExistence type="predicted"/>
<dbReference type="Proteomes" id="UP000218811">
    <property type="component" value="Unassembled WGS sequence"/>
</dbReference>
<dbReference type="AlphaFoldDB" id="A0A2H3JNH8"/>
<feature type="compositionally biased region" description="Low complexity" evidence="1">
    <location>
        <begin position="162"/>
        <end position="171"/>
    </location>
</feature>
<sequence length="349" mass="37612">MLRPRSALSRPWPLFHRSPLPQTMRARSSLTFRPPARRTTGTARGSGDEAARESMDVLWPEVGLAAATLACLLSDADHADADGEGTATEDATAIAIATNKDAAATDTAQGRVPHQVGRPHCGRVSRHTSEISAASWTHPAVLAVPARLVRAARAHAARAHAPRPSSSSAALIHPPRPSSSSSRLPLSSSSACTRSSPGNGVPASGDGVSTAARHRRQGRVPARLVKCAHSRSTLRRVRTAARMGMWPGAQSAPFFTPPSSPCLTNLSLDPHLNLAAQAEQSPDTRQNRDALRMDQRMARSSFVQTCARDCVHDDPASRHRTQNHRRDSEQADRQDSEHQRHPALKKKWG</sequence>
<reference evidence="2 3" key="1">
    <citation type="journal article" date="2012" name="Science">
        <title>The Paleozoic origin of enzymatic lignin decomposition reconstructed from 31 fungal genomes.</title>
        <authorList>
            <person name="Floudas D."/>
            <person name="Binder M."/>
            <person name="Riley R."/>
            <person name="Barry K."/>
            <person name="Blanchette R.A."/>
            <person name="Henrissat B."/>
            <person name="Martinez A.T."/>
            <person name="Otillar R."/>
            <person name="Spatafora J.W."/>
            <person name="Yadav J.S."/>
            <person name="Aerts A."/>
            <person name="Benoit I."/>
            <person name="Boyd A."/>
            <person name="Carlson A."/>
            <person name="Copeland A."/>
            <person name="Coutinho P.M."/>
            <person name="de Vries R.P."/>
            <person name="Ferreira P."/>
            <person name="Findley K."/>
            <person name="Foster B."/>
            <person name="Gaskell J."/>
            <person name="Glotzer D."/>
            <person name="Gorecki P."/>
            <person name="Heitman J."/>
            <person name="Hesse C."/>
            <person name="Hori C."/>
            <person name="Igarashi K."/>
            <person name="Jurgens J.A."/>
            <person name="Kallen N."/>
            <person name="Kersten P."/>
            <person name="Kohler A."/>
            <person name="Kuees U."/>
            <person name="Kumar T.K.A."/>
            <person name="Kuo A."/>
            <person name="LaButti K."/>
            <person name="Larrondo L.F."/>
            <person name="Lindquist E."/>
            <person name="Ling A."/>
            <person name="Lombard V."/>
            <person name="Lucas S."/>
            <person name="Lundell T."/>
            <person name="Martin R."/>
            <person name="McLaughlin D.J."/>
            <person name="Morgenstern I."/>
            <person name="Morin E."/>
            <person name="Murat C."/>
            <person name="Nagy L.G."/>
            <person name="Nolan M."/>
            <person name="Ohm R.A."/>
            <person name="Patyshakuliyeva A."/>
            <person name="Rokas A."/>
            <person name="Ruiz-Duenas F.J."/>
            <person name="Sabat G."/>
            <person name="Salamov A."/>
            <person name="Samejima M."/>
            <person name="Schmutz J."/>
            <person name="Slot J.C."/>
            <person name="St John F."/>
            <person name="Stenlid J."/>
            <person name="Sun H."/>
            <person name="Sun S."/>
            <person name="Syed K."/>
            <person name="Tsang A."/>
            <person name="Wiebenga A."/>
            <person name="Young D."/>
            <person name="Pisabarro A."/>
            <person name="Eastwood D.C."/>
            <person name="Martin F."/>
            <person name="Cullen D."/>
            <person name="Grigoriev I.V."/>
            <person name="Hibbett D.S."/>
        </authorList>
    </citation>
    <scope>NUCLEOTIDE SEQUENCE [LARGE SCALE GENOMIC DNA]</scope>
    <source>
        <strain evidence="2 3">MD-104</strain>
    </source>
</reference>
<protein>
    <submittedName>
        <fullName evidence="2">Uncharacterized protein</fullName>
    </submittedName>
</protein>
<keyword evidence="3" id="KW-1185">Reference proteome</keyword>
<feature type="region of interest" description="Disordered" evidence="1">
    <location>
        <begin position="23"/>
        <end position="52"/>
    </location>
</feature>
<feature type="region of interest" description="Disordered" evidence="1">
    <location>
        <begin position="308"/>
        <end position="349"/>
    </location>
</feature>
<feature type="region of interest" description="Disordered" evidence="1">
    <location>
        <begin position="103"/>
        <end position="123"/>
    </location>
</feature>
<accession>A0A2H3JNH8</accession>